<reference evidence="2 3" key="1">
    <citation type="submission" date="2021-07" db="EMBL/GenBank/DDBJ databases">
        <authorList>
            <consortium name="Genoscope - CEA"/>
            <person name="William W."/>
        </authorList>
    </citation>
    <scope>NUCLEOTIDE SEQUENCE [LARGE SCALE GENOMIC DNA]</scope>
</reference>
<sequence>MYFVVNQICNPPTFKPKYYDLRQKNARGMRKAILLSKRTSSLPQGLHAPQGSHDLRPTRTAKKDKGSTSKAEDNPIVECTKCGALMWTSESTGKDFKT</sequence>
<name>A0A8D9CVN7_BRACM</name>
<dbReference type="Proteomes" id="UP000694005">
    <property type="component" value="Chromosome A09"/>
</dbReference>
<gene>
    <name evidence="2" type="ORF">BRAPAZ1V2_A09P24650.2</name>
</gene>
<protein>
    <submittedName>
        <fullName evidence="2">Uncharacterized protein</fullName>
    </submittedName>
</protein>
<organism evidence="2 3">
    <name type="scientific">Brassica campestris</name>
    <name type="common">Field mustard</name>
    <dbReference type="NCBI Taxonomy" id="3711"/>
    <lineage>
        <taxon>Eukaryota</taxon>
        <taxon>Viridiplantae</taxon>
        <taxon>Streptophyta</taxon>
        <taxon>Embryophyta</taxon>
        <taxon>Tracheophyta</taxon>
        <taxon>Spermatophyta</taxon>
        <taxon>Magnoliopsida</taxon>
        <taxon>eudicotyledons</taxon>
        <taxon>Gunneridae</taxon>
        <taxon>Pentapetalae</taxon>
        <taxon>rosids</taxon>
        <taxon>malvids</taxon>
        <taxon>Brassicales</taxon>
        <taxon>Brassicaceae</taxon>
        <taxon>Brassiceae</taxon>
        <taxon>Brassica</taxon>
    </lineage>
</organism>
<dbReference type="Gramene" id="A09p24650.2_BraZ1">
    <property type="protein sequence ID" value="A09p24650.2_BraZ1.CDS"/>
    <property type="gene ID" value="A09g24650.2_BraZ1"/>
</dbReference>
<proteinExistence type="predicted"/>
<dbReference type="AlphaFoldDB" id="A0A8D9CVN7"/>
<feature type="compositionally biased region" description="Basic and acidic residues" evidence="1">
    <location>
        <begin position="53"/>
        <end position="73"/>
    </location>
</feature>
<evidence type="ECO:0000256" key="1">
    <source>
        <dbReference type="SAM" id="MobiDB-lite"/>
    </source>
</evidence>
<feature type="region of interest" description="Disordered" evidence="1">
    <location>
        <begin position="38"/>
        <end position="73"/>
    </location>
</feature>
<feature type="non-terminal residue" evidence="2">
    <location>
        <position position="98"/>
    </location>
</feature>
<accession>A0A8D9CVN7</accession>
<evidence type="ECO:0000313" key="2">
    <source>
        <dbReference type="EMBL" id="CAG7861998.1"/>
    </source>
</evidence>
<dbReference type="EMBL" id="LS974625">
    <property type="protein sequence ID" value="CAG7861998.1"/>
    <property type="molecule type" value="Genomic_DNA"/>
</dbReference>
<evidence type="ECO:0000313" key="3">
    <source>
        <dbReference type="Proteomes" id="UP000694005"/>
    </source>
</evidence>